<proteinExistence type="predicted"/>
<name>A0A151ILE6_9HYME</name>
<evidence type="ECO:0000313" key="3">
    <source>
        <dbReference type="Proteomes" id="UP000078542"/>
    </source>
</evidence>
<dbReference type="AlphaFoldDB" id="A0A151ILE6"/>
<evidence type="ECO:0000313" key="2">
    <source>
        <dbReference type="EMBL" id="KYN05576.1"/>
    </source>
</evidence>
<sequence>MKGDVSERERSKGKETFRKHADIKREEKFDLEANNRYEGGKKRYTRRISYK</sequence>
<protein>
    <submittedName>
        <fullName evidence="2">Uncharacterized protein</fullName>
    </submittedName>
</protein>
<keyword evidence="3" id="KW-1185">Reference proteome</keyword>
<organism evidence="2 3">
    <name type="scientific">Cyphomyrmex costatus</name>
    <dbReference type="NCBI Taxonomy" id="456900"/>
    <lineage>
        <taxon>Eukaryota</taxon>
        <taxon>Metazoa</taxon>
        <taxon>Ecdysozoa</taxon>
        <taxon>Arthropoda</taxon>
        <taxon>Hexapoda</taxon>
        <taxon>Insecta</taxon>
        <taxon>Pterygota</taxon>
        <taxon>Neoptera</taxon>
        <taxon>Endopterygota</taxon>
        <taxon>Hymenoptera</taxon>
        <taxon>Apocrita</taxon>
        <taxon>Aculeata</taxon>
        <taxon>Formicoidea</taxon>
        <taxon>Formicidae</taxon>
        <taxon>Myrmicinae</taxon>
        <taxon>Cyphomyrmex</taxon>
    </lineage>
</organism>
<dbReference type="EMBL" id="KQ977120">
    <property type="protein sequence ID" value="KYN05576.1"/>
    <property type="molecule type" value="Genomic_DNA"/>
</dbReference>
<accession>A0A151ILE6</accession>
<gene>
    <name evidence="2" type="ORF">ALC62_03494</name>
</gene>
<reference evidence="2 3" key="1">
    <citation type="submission" date="2016-03" db="EMBL/GenBank/DDBJ databases">
        <title>Cyphomyrmex costatus WGS genome.</title>
        <authorList>
            <person name="Nygaard S."/>
            <person name="Hu H."/>
            <person name="Boomsma J."/>
            <person name="Zhang G."/>
        </authorList>
    </citation>
    <scope>NUCLEOTIDE SEQUENCE [LARGE SCALE GENOMIC DNA]</scope>
    <source>
        <strain evidence="2">MS0001</strain>
        <tissue evidence="2">Whole body</tissue>
    </source>
</reference>
<evidence type="ECO:0000256" key="1">
    <source>
        <dbReference type="SAM" id="MobiDB-lite"/>
    </source>
</evidence>
<feature type="region of interest" description="Disordered" evidence="1">
    <location>
        <begin position="1"/>
        <end position="20"/>
    </location>
</feature>
<dbReference type="Proteomes" id="UP000078542">
    <property type="component" value="Unassembled WGS sequence"/>
</dbReference>